<keyword evidence="3" id="KW-0805">Transcription regulation</keyword>
<dbReference type="InterPro" id="IPR036388">
    <property type="entry name" value="WH-like_DNA-bd_sf"/>
</dbReference>
<evidence type="ECO:0000313" key="8">
    <source>
        <dbReference type="EMBL" id="MBW5425351.1"/>
    </source>
</evidence>
<dbReference type="PANTHER" id="PTHR35807:SF1">
    <property type="entry name" value="TRANSCRIPTIONAL REGULATOR REDD"/>
    <property type="match status" value="1"/>
</dbReference>
<sequence>MGVDTDMHYRLLGPVEAWREGRRLALGGPKPRALLAALLLEPGRVVSADALIDAIWGDRPPDTARSLIQSYVSALRRALSADVIETQPPGYLIHADAEVVDRVAFERLTAQGRQAAAAGDHAAAARLLSEALALWRGPALGGIGET</sequence>
<keyword evidence="2" id="KW-0902">Two-component regulatory system</keyword>
<dbReference type="Pfam" id="PF00486">
    <property type="entry name" value="Trans_reg_C"/>
    <property type="match status" value="1"/>
</dbReference>
<dbReference type="SMART" id="SM00862">
    <property type="entry name" value="Trans_reg_C"/>
    <property type="match status" value="1"/>
</dbReference>
<dbReference type="SUPFAM" id="SSF48452">
    <property type="entry name" value="TPR-like"/>
    <property type="match status" value="1"/>
</dbReference>
<dbReference type="InterPro" id="IPR005158">
    <property type="entry name" value="BTAD"/>
</dbReference>
<gene>
    <name evidence="8" type="ORF">GKQ77_27965</name>
</gene>
<protein>
    <submittedName>
        <fullName evidence="8">AfsR family transcriptional regulator</fullName>
    </submittedName>
</protein>
<comment type="caution">
    <text evidence="8">The sequence shown here is derived from an EMBL/GenBank/DDBJ whole genome shotgun (WGS) entry which is preliminary data.</text>
</comment>
<organism evidence="8 9">
    <name type="scientific">Streptomyces anatolicus</name>
    <dbReference type="NCBI Taxonomy" id="2675858"/>
    <lineage>
        <taxon>Bacteria</taxon>
        <taxon>Bacillati</taxon>
        <taxon>Actinomycetota</taxon>
        <taxon>Actinomycetes</taxon>
        <taxon>Kitasatosporales</taxon>
        <taxon>Streptomycetaceae</taxon>
        <taxon>Streptomyces</taxon>
    </lineage>
</organism>
<evidence type="ECO:0000256" key="1">
    <source>
        <dbReference type="ARBA" id="ARBA00005820"/>
    </source>
</evidence>
<dbReference type="PANTHER" id="PTHR35807">
    <property type="entry name" value="TRANSCRIPTIONAL REGULATOR REDD-RELATED"/>
    <property type="match status" value="1"/>
</dbReference>
<evidence type="ECO:0000256" key="6">
    <source>
        <dbReference type="PROSITE-ProRule" id="PRU01091"/>
    </source>
</evidence>
<dbReference type="InterPro" id="IPR016032">
    <property type="entry name" value="Sig_transdc_resp-reg_C-effctor"/>
</dbReference>
<feature type="DNA-binding region" description="OmpR/PhoB-type" evidence="6">
    <location>
        <begin position="1"/>
        <end position="95"/>
    </location>
</feature>
<evidence type="ECO:0000313" key="9">
    <source>
        <dbReference type="Proteomes" id="UP001197114"/>
    </source>
</evidence>
<dbReference type="Gene3D" id="1.25.40.10">
    <property type="entry name" value="Tetratricopeptide repeat domain"/>
    <property type="match status" value="1"/>
</dbReference>
<proteinExistence type="inferred from homology"/>
<evidence type="ECO:0000256" key="2">
    <source>
        <dbReference type="ARBA" id="ARBA00023012"/>
    </source>
</evidence>
<dbReference type="InterPro" id="IPR001867">
    <property type="entry name" value="OmpR/PhoB-type_DNA-bd"/>
</dbReference>
<keyword evidence="9" id="KW-1185">Reference proteome</keyword>
<evidence type="ECO:0000256" key="5">
    <source>
        <dbReference type="ARBA" id="ARBA00023163"/>
    </source>
</evidence>
<evidence type="ECO:0000256" key="3">
    <source>
        <dbReference type="ARBA" id="ARBA00023015"/>
    </source>
</evidence>
<dbReference type="InterPro" id="IPR011990">
    <property type="entry name" value="TPR-like_helical_dom_sf"/>
</dbReference>
<dbReference type="PROSITE" id="PS51755">
    <property type="entry name" value="OMPR_PHOB"/>
    <property type="match status" value="1"/>
</dbReference>
<feature type="domain" description="OmpR/PhoB-type" evidence="7">
    <location>
        <begin position="1"/>
        <end position="95"/>
    </location>
</feature>
<dbReference type="EMBL" id="WMBF01000492">
    <property type="protein sequence ID" value="MBW5425351.1"/>
    <property type="molecule type" value="Genomic_DNA"/>
</dbReference>
<comment type="similarity">
    <text evidence="1">Belongs to the AfsR/DnrI/RedD regulatory family.</text>
</comment>
<reference evidence="8 9" key="1">
    <citation type="submission" date="2019-11" db="EMBL/GenBank/DDBJ databases">
        <authorList>
            <person name="Ay H."/>
        </authorList>
    </citation>
    <scope>NUCLEOTIDE SEQUENCE [LARGE SCALE GENOMIC DNA]</scope>
    <source>
        <strain evidence="8 9">BG9H</strain>
    </source>
</reference>
<name>A0ABS6YXX3_9ACTN</name>
<dbReference type="InterPro" id="IPR051677">
    <property type="entry name" value="AfsR-DnrI-RedD_regulator"/>
</dbReference>
<feature type="non-terminal residue" evidence="8">
    <location>
        <position position="146"/>
    </location>
</feature>
<dbReference type="Proteomes" id="UP001197114">
    <property type="component" value="Unassembled WGS sequence"/>
</dbReference>
<accession>A0ABS6YXX3</accession>
<dbReference type="SUPFAM" id="SSF46894">
    <property type="entry name" value="C-terminal effector domain of the bipartite response regulators"/>
    <property type="match status" value="1"/>
</dbReference>
<evidence type="ECO:0000259" key="7">
    <source>
        <dbReference type="PROSITE" id="PS51755"/>
    </source>
</evidence>
<keyword evidence="4 6" id="KW-0238">DNA-binding</keyword>
<dbReference type="Gene3D" id="1.10.10.10">
    <property type="entry name" value="Winged helix-like DNA-binding domain superfamily/Winged helix DNA-binding domain"/>
    <property type="match status" value="1"/>
</dbReference>
<dbReference type="Pfam" id="PF03704">
    <property type="entry name" value="BTAD"/>
    <property type="match status" value="1"/>
</dbReference>
<keyword evidence="5" id="KW-0804">Transcription</keyword>
<evidence type="ECO:0000256" key="4">
    <source>
        <dbReference type="ARBA" id="ARBA00023125"/>
    </source>
</evidence>